<dbReference type="STRING" id="1884261.A0A5C3QNT5"/>
<accession>A0A5C3QNT5</accession>
<dbReference type="InterPro" id="IPR037518">
    <property type="entry name" value="MPN"/>
</dbReference>
<reference evidence="6 7" key="1">
    <citation type="journal article" date="2019" name="Nat. Ecol. Evol.">
        <title>Megaphylogeny resolves global patterns of mushroom evolution.</title>
        <authorList>
            <person name="Varga T."/>
            <person name="Krizsan K."/>
            <person name="Foldi C."/>
            <person name="Dima B."/>
            <person name="Sanchez-Garcia M."/>
            <person name="Sanchez-Ramirez S."/>
            <person name="Szollosi G.J."/>
            <person name="Szarkandi J.G."/>
            <person name="Papp V."/>
            <person name="Albert L."/>
            <person name="Andreopoulos W."/>
            <person name="Angelini C."/>
            <person name="Antonin V."/>
            <person name="Barry K.W."/>
            <person name="Bougher N.L."/>
            <person name="Buchanan P."/>
            <person name="Buyck B."/>
            <person name="Bense V."/>
            <person name="Catcheside P."/>
            <person name="Chovatia M."/>
            <person name="Cooper J."/>
            <person name="Damon W."/>
            <person name="Desjardin D."/>
            <person name="Finy P."/>
            <person name="Geml J."/>
            <person name="Haridas S."/>
            <person name="Hughes K."/>
            <person name="Justo A."/>
            <person name="Karasinski D."/>
            <person name="Kautmanova I."/>
            <person name="Kiss B."/>
            <person name="Kocsube S."/>
            <person name="Kotiranta H."/>
            <person name="LaButti K.M."/>
            <person name="Lechner B.E."/>
            <person name="Liimatainen K."/>
            <person name="Lipzen A."/>
            <person name="Lukacs Z."/>
            <person name="Mihaltcheva S."/>
            <person name="Morgado L.N."/>
            <person name="Niskanen T."/>
            <person name="Noordeloos M.E."/>
            <person name="Ohm R.A."/>
            <person name="Ortiz-Santana B."/>
            <person name="Ovrebo C."/>
            <person name="Racz N."/>
            <person name="Riley R."/>
            <person name="Savchenko A."/>
            <person name="Shiryaev A."/>
            <person name="Soop K."/>
            <person name="Spirin V."/>
            <person name="Szebenyi C."/>
            <person name="Tomsovsky M."/>
            <person name="Tulloss R.E."/>
            <person name="Uehling J."/>
            <person name="Grigoriev I.V."/>
            <person name="Vagvolgyi C."/>
            <person name="Papp T."/>
            <person name="Martin F.M."/>
            <person name="Miettinen O."/>
            <person name="Hibbett D.S."/>
            <person name="Nagy L.G."/>
        </authorList>
    </citation>
    <scope>NUCLEOTIDE SEQUENCE [LARGE SCALE GENOMIC DNA]</scope>
    <source>
        <strain evidence="6 7">CBS 309.79</strain>
    </source>
</reference>
<dbReference type="Pfam" id="PF01398">
    <property type="entry name" value="JAB"/>
    <property type="match status" value="1"/>
</dbReference>
<keyword evidence="3 4" id="KW-0648">Protein biosynthesis</keyword>
<evidence type="ECO:0000256" key="3">
    <source>
        <dbReference type="ARBA" id="ARBA00022917"/>
    </source>
</evidence>
<dbReference type="OrthoDB" id="10265695at2759"/>
<dbReference type="CDD" id="cd08065">
    <property type="entry name" value="MPN_eIF3h"/>
    <property type="match status" value="1"/>
</dbReference>
<dbReference type="SMART" id="SM00232">
    <property type="entry name" value="JAB_MPN"/>
    <property type="match status" value="1"/>
</dbReference>
<gene>
    <name evidence="6" type="ORF">BDV98DRAFT_504228</name>
</gene>
<comment type="subunit">
    <text evidence="4">Component of the eukaryotic translation initiation factor 3 (eIF-3) complex.</text>
</comment>
<feature type="domain" description="MPN" evidence="5">
    <location>
        <begin position="45"/>
        <end position="181"/>
    </location>
</feature>
<dbReference type="Proteomes" id="UP000305067">
    <property type="component" value="Unassembled WGS sequence"/>
</dbReference>
<dbReference type="Pfam" id="PF19445">
    <property type="entry name" value="eIF3h_C"/>
    <property type="match status" value="1"/>
</dbReference>
<name>A0A5C3QNT5_9AGAR</name>
<dbReference type="GO" id="GO:0003743">
    <property type="term" value="F:translation initiation factor activity"/>
    <property type="evidence" value="ECO:0007669"/>
    <property type="project" value="UniProtKB-UniRule"/>
</dbReference>
<dbReference type="GO" id="GO:0008237">
    <property type="term" value="F:metallopeptidase activity"/>
    <property type="evidence" value="ECO:0007669"/>
    <property type="project" value="InterPro"/>
</dbReference>
<dbReference type="EMBL" id="ML178820">
    <property type="protein sequence ID" value="TFL03606.1"/>
    <property type="molecule type" value="Genomic_DNA"/>
</dbReference>
<dbReference type="GO" id="GO:0005852">
    <property type="term" value="C:eukaryotic translation initiation factor 3 complex"/>
    <property type="evidence" value="ECO:0007669"/>
    <property type="project" value="UniProtKB-UniRule"/>
</dbReference>
<dbReference type="InterPro" id="IPR045810">
    <property type="entry name" value="eIF3h_C"/>
</dbReference>
<dbReference type="PANTHER" id="PTHR10410">
    <property type="entry name" value="EUKARYOTIC TRANSLATION INITIATION FACTOR 3 -RELATED"/>
    <property type="match status" value="1"/>
</dbReference>
<dbReference type="HAMAP" id="MF_03007">
    <property type="entry name" value="eIF3h"/>
    <property type="match status" value="1"/>
</dbReference>
<proteinExistence type="inferred from homology"/>
<keyword evidence="2 4" id="KW-0396">Initiation factor</keyword>
<evidence type="ECO:0000256" key="2">
    <source>
        <dbReference type="ARBA" id="ARBA00022540"/>
    </source>
</evidence>
<comment type="subcellular location">
    <subcellularLocation>
        <location evidence="4">Cytoplasm</location>
    </subcellularLocation>
</comment>
<dbReference type="GO" id="GO:0033290">
    <property type="term" value="C:eukaryotic 48S preinitiation complex"/>
    <property type="evidence" value="ECO:0007669"/>
    <property type="project" value="UniProtKB-UniRule"/>
</dbReference>
<dbReference type="InterPro" id="IPR050242">
    <property type="entry name" value="JAMM_MPN+_peptidase_M67A"/>
</dbReference>
<evidence type="ECO:0000313" key="7">
    <source>
        <dbReference type="Proteomes" id="UP000305067"/>
    </source>
</evidence>
<evidence type="ECO:0000256" key="4">
    <source>
        <dbReference type="HAMAP-Rule" id="MF_03007"/>
    </source>
</evidence>
<organism evidence="6 7">
    <name type="scientific">Pterulicium gracile</name>
    <dbReference type="NCBI Taxonomy" id="1884261"/>
    <lineage>
        <taxon>Eukaryota</taxon>
        <taxon>Fungi</taxon>
        <taxon>Dikarya</taxon>
        <taxon>Basidiomycota</taxon>
        <taxon>Agaricomycotina</taxon>
        <taxon>Agaricomycetes</taxon>
        <taxon>Agaricomycetidae</taxon>
        <taxon>Agaricales</taxon>
        <taxon>Pleurotineae</taxon>
        <taxon>Pterulaceae</taxon>
        <taxon>Pterulicium</taxon>
    </lineage>
</organism>
<sequence length="365" mass="38962">MAAALAASLPAPSAAPVVAAPTFAQIPSSMNHLVDVEIEIPVTSVQLDGMVISKIVKHGRGGSAGGACGLLVGLDLDGTLAVSNSFPLPNRAFDDDEKASKSTTRYQASMLRSLKEIQADDSVVGFYQAISLGAFYTQTLLETHAVHQERLRHGGIVVVHDVSPSATGKATFRAFRLSKAFMELYKKSNFTTTGLMGTSLTFSSILEELPVTIRTNPLLSSFLGVMSQSDDTTESSGSALCPNFNSLNLSTAGTTKSLERIIDSLDAYRNEENNLAYISRTIAREKVKVDAALQKRKDENATRVAQGMNPLPEDDVARMFKVPPEPSRLESLVLLGQIDAYAKGLEETAGTSLVKMYAAKASSAV</sequence>
<evidence type="ECO:0000256" key="1">
    <source>
        <dbReference type="ARBA" id="ARBA00022490"/>
    </source>
</evidence>
<dbReference type="GO" id="GO:0001732">
    <property type="term" value="P:formation of cytoplasmic translation initiation complex"/>
    <property type="evidence" value="ECO:0007669"/>
    <property type="project" value="UniProtKB-UniRule"/>
</dbReference>
<evidence type="ECO:0000259" key="5">
    <source>
        <dbReference type="PROSITE" id="PS50249"/>
    </source>
</evidence>
<protein>
    <recommendedName>
        <fullName evidence="4">Eukaryotic translation initiation factor 3 subunit H</fullName>
        <shortName evidence="4">eIF3h</shortName>
    </recommendedName>
</protein>
<comment type="similarity">
    <text evidence="4">Belongs to the eIF-3 subunit H family.</text>
</comment>
<comment type="function">
    <text evidence="4">Component of the eukaryotic translation initiation factor 3 (eIF-3) complex, which is involved in protein synthesis of a specialized repertoire of mRNAs and, together with other initiation factors, stimulates binding of mRNA and methionyl-tRNAi to the 40S ribosome. The eIF-3 complex specifically targets and initiates translation of a subset of mRNAs involved in cell proliferation.</text>
</comment>
<dbReference type="InterPro" id="IPR000555">
    <property type="entry name" value="JAMM/MPN+_dom"/>
</dbReference>
<dbReference type="GO" id="GO:0016282">
    <property type="term" value="C:eukaryotic 43S preinitiation complex"/>
    <property type="evidence" value="ECO:0007669"/>
    <property type="project" value="UniProtKB-UniRule"/>
</dbReference>
<keyword evidence="1 4" id="KW-0963">Cytoplasm</keyword>
<dbReference type="PROSITE" id="PS50249">
    <property type="entry name" value="MPN"/>
    <property type="match status" value="1"/>
</dbReference>
<dbReference type="AlphaFoldDB" id="A0A5C3QNT5"/>
<dbReference type="Gene3D" id="3.40.140.10">
    <property type="entry name" value="Cytidine Deaminase, domain 2"/>
    <property type="match status" value="1"/>
</dbReference>
<keyword evidence="7" id="KW-1185">Reference proteome</keyword>
<evidence type="ECO:0000313" key="6">
    <source>
        <dbReference type="EMBL" id="TFL03606.1"/>
    </source>
</evidence>
<dbReference type="InterPro" id="IPR027524">
    <property type="entry name" value="eIF3h"/>
</dbReference>